<proteinExistence type="predicted"/>
<dbReference type="SUPFAM" id="SSF53335">
    <property type="entry name" value="S-adenosyl-L-methionine-dependent methyltransferases"/>
    <property type="match status" value="1"/>
</dbReference>
<dbReference type="PANTHER" id="PTHR43591:SF24">
    <property type="entry name" value="2-METHOXY-6-POLYPRENYL-1,4-BENZOQUINOL METHYLASE, MITOCHONDRIAL"/>
    <property type="match status" value="1"/>
</dbReference>
<comment type="caution">
    <text evidence="2">The sequence shown here is derived from an EMBL/GenBank/DDBJ whole genome shotgun (WGS) entry which is preliminary data.</text>
</comment>
<dbReference type="InterPro" id="IPR029063">
    <property type="entry name" value="SAM-dependent_MTases_sf"/>
</dbReference>
<sequence length="274" mass="28676">MDEFDAFEREIWAGRAEAYARTFGLLCARTVPALLDAAGLPDDGSAKGLRLLDAGTGPGTVAAAAWARGAVVTAIDAEPSMVERAAEAVPEADVRLAVLPELPFEDRAFDVAVANFAVNHVARPRKAVAELRRVVRPGGRIAVTVWAYPPAPGQALLGRAAAEAGASRPDDIPQGLAADQDFPRTAEGLSALLAEAGLTDALCTPLHWDHVVDPEVWWAGATAGIGSIAQTVSRQTPETVARIRGAYDELCGGFRRPDGLLALPHRALLAQGGV</sequence>
<feature type="domain" description="Methyltransferase type 11" evidence="1">
    <location>
        <begin position="52"/>
        <end position="142"/>
    </location>
</feature>
<dbReference type="EMBL" id="JAINZZ010000009">
    <property type="protein sequence ID" value="MBY8878134.1"/>
    <property type="molecule type" value="Genomic_DNA"/>
</dbReference>
<dbReference type="PANTHER" id="PTHR43591">
    <property type="entry name" value="METHYLTRANSFERASE"/>
    <property type="match status" value="1"/>
</dbReference>
<keyword evidence="2" id="KW-0808">Transferase</keyword>
<dbReference type="CDD" id="cd02440">
    <property type="entry name" value="AdoMet_MTases"/>
    <property type="match status" value="1"/>
</dbReference>
<name>A0ABS7Q5X0_9ACTN</name>
<evidence type="ECO:0000313" key="3">
    <source>
        <dbReference type="Proteomes" id="UP000778578"/>
    </source>
</evidence>
<protein>
    <submittedName>
        <fullName evidence="2">Class I SAM-dependent methyltransferase</fullName>
    </submittedName>
</protein>
<keyword evidence="3" id="KW-1185">Reference proteome</keyword>
<dbReference type="Pfam" id="PF08241">
    <property type="entry name" value="Methyltransf_11"/>
    <property type="match status" value="1"/>
</dbReference>
<dbReference type="RefSeq" id="WP_222962275.1">
    <property type="nucleotide sequence ID" value="NZ_JAINZZ010000009.1"/>
</dbReference>
<evidence type="ECO:0000259" key="1">
    <source>
        <dbReference type="Pfam" id="PF08241"/>
    </source>
</evidence>
<dbReference type="GO" id="GO:0008168">
    <property type="term" value="F:methyltransferase activity"/>
    <property type="evidence" value="ECO:0007669"/>
    <property type="project" value="UniProtKB-KW"/>
</dbReference>
<dbReference type="InterPro" id="IPR013216">
    <property type="entry name" value="Methyltransf_11"/>
</dbReference>
<keyword evidence="2" id="KW-0489">Methyltransferase</keyword>
<dbReference type="Proteomes" id="UP000778578">
    <property type="component" value="Unassembled WGS sequence"/>
</dbReference>
<organism evidence="2 3">
    <name type="scientific">Actinacidiphila acidipaludis</name>
    <dbReference type="NCBI Taxonomy" id="2873382"/>
    <lineage>
        <taxon>Bacteria</taxon>
        <taxon>Bacillati</taxon>
        <taxon>Actinomycetota</taxon>
        <taxon>Actinomycetes</taxon>
        <taxon>Kitasatosporales</taxon>
        <taxon>Streptomycetaceae</taxon>
        <taxon>Actinacidiphila</taxon>
    </lineage>
</organism>
<reference evidence="2 3" key="1">
    <citation type="submission" date="2021-08" db="EMBL/GenBank/DDBJ databases">
        <title>WGS of actinomycetes from Thailand.</title>
        <authorList>
            <person name="Thawai C."/>
        </authorList>
    </citation>
    <scope>NUCLEOTIDE SEQUENCE [LARGE SCALE GENOMIC DNA]</scope>
    <source>
        <strain evidence="2 3">PLK6-54</strain>
    </source>
</reference>
<gene>
    <name evidence="2" type="ORF">K7862_10900</name>
</gene>
<dbReference type="Gene3D" id="3.40.50.150">
    <property type="entry name" value="Vaccinia Virus protein VP39"/>
    <property type="match status" value="1"/>
</dbReference>
<evidence type="ECO:0000313" key="2">
    <source>
        <dbReference type="EMBL" id="MBY8878134.1"/>
    </source>
</evidence>
<accession>A0ABS7Q5X0</accession>
<dbReference type="GO" id="GO:0032259">
    <property type="term" value="P:methylation"/>
    <property type="evidence" value="ECO:0007669"/>
    <property type="project" value="UniProtKB-KW"/>
</dbReference>